<dbReference type="GO" id="GO:0052636">
    <property type="term" value="F:arabinosyltransferase activity"/>
    <property type="evidence" value="ECO:0000318"/>
    <property type="project" value="GO_Central"/>
</dbReference>
<dbReference type="InterPro" id="IPR005069">
    <property type="entry name" value="Nucl-diP-sugar_transferase"/>
</dbReference>
<name>D8SY69_SELML</name>
<protein>
    <submittedName>
        <fullName evidence="2">Glycosyltransferase-like protein</fullName>
    </submittedName>
</protein>
<feature type="domain" description="Nucleotide-diphospho-sugar transferase" evidence="1">
    <location>
        <begin position="67"/>
        <end position="292"/>
    </location>
</feature>
<dbReference type="PANTHER" id="PTHR46936">
    <property type="entry name" value="ARABINOSYLTRANSFERASE XEG113"/>
    <property type="match status" value="1"/>
</dbReference>
<dbReference type="STRING" id="88036.D8SY69"/>
<dbReference type="GO" id="GO:0052325">
    <property type="term" value="P:cell wall pectin biosynthetic process"/>
    <property type="evidence" value="ECO:0000318"/>
    <property type="project" value="GO_Central"/>
</dbReference>
<dbReference type="HOGENOM" id="CLU_024474_0_0_1"/>
<dbReference type="OMA" id="IQFSTMQ"/>
<dbReference type="AlphaFoldDB" id="D8SY69"/>
<keyword evidence="3" id="KW-1185">Reference proteome</keyword>
<sequence>MNHDVLKKAIWEIPPHGSELPPREAFVLSKEMVEFRAKKNVIMVTFANHAFEDFVLTWVRHLTDVGVTNLLIGAMDRKILEELFWKGVPVFDMGSEMNPADVGWGTPVFHKMGREKVFLVNAIMAMGFEVLFCDTDMVWMKNPLPYMERYPDADVLVSSDAVIATVTDESLEDWRRSYAALNIGIFHWRPTEAAKEFARAWQIQLEDEKIWDQNGFNELIQNGTREAVDPDNDRGLFYAFDRTLKVGILPVSMFCSGHTYFVQHLYKQLGLDVYAVHTTFQFAGTEGKRHRLREAKLFFDRPEYYQGKRRFIAFDASIPKELLTGGNHSVETHFALVNYQMKRVREALAVAYVLNRTLVMPEMWCRNDRLWFGHPGILHDTKTPQPFLCPMDHVFEASFYVRIVSNMLKNMPEEEFGPAIDFREYSFLENPRVPQEIKTSRLSIRLCSRGKDCSSEVSQGAIELPINMTDTQLRDEFSRHKDVKILDFSTMQNVFGGFVDKDKALKFRRRLQKYTGIWCCLESLERGHIYYDFFWDEKPGWKPLPPTRPENDHPPFD</sequence>
<evidence type="ECO:0000313" key="3">
    <source>
        <dbReference type="Proteomes" id="UP000001514"/>
    </source>
</evidence>
<evidence type="ECO:0000259" key="1">
    <source>
        <dbReference type="Pfam" id="PF03407"/>
    </source>
</evidence>
<dbReference type="FunCoup" id="D8SY69">
    <property type="interactions" value="1123"/>
</dbReference>
<reference evidence="2 3" key="1">
    <citation type="journal article" date="2011" name="Science">
        <title>The Selaginella genome identifies genetic changes associated with the evolution of vascular plants.</title>
        <authorList>
            <person name="Banks J.A."/>
            <person name="Nishiyama T."/>
            <person name="Hasebe M."/>
            <person name="Bowman J.L."/>
            <person name="Gribskov M."/>
            <person name="dePamphilis C."/>
            <person name="Albert V.A."/>
            <person name="Aono N."/>
            <person name="Aoyama T."/>
            <person name="Ambrose B.A."/>
            <person name="Ashton N.W."/>
            <person name="Axtell M.J."/>
            <person name="Barker E."/>
            <person name="Barker M.S."/>
            <person name="Bennetzen J.L."/>
            <person name="Bonawitz N.D."/>
            <person name="Chapple C."/>
            <person name="Cheng C."/>
            <person name="Correa L.G."/>
            <person name="Dacre M."/>
            <person name="DeBarry J."/>
            <person name="Dreyer I."/>
            <person name="Elias M."/>
            <person name="Engstrom E.M."/>
            <person name="Estelle M."/>
            <person name="Feng L."/>
            <person name="Finet C."/>
            <person name="Floyd S.K."/>
            <person name="Frommer W.B."/>
            <person name="Fujita T."/>
            <person name="Gramzow L."/>
            <person name="Gutensohn M."/>
            <person name="Harholt J."/>
            <person name="Hattori M."/>
            <person name="Heyl A."/>
            <person name="Hirai T."/>
            <person name="Hiwatashi Y."/>
            <person name="Ishikawa M."/>
            <person name="Iwata M."/>
            <person name="Karol K.G."/>
            <person name="Koehler B."/>
            <person name="Kolukisaoglu U."/>
            <person name="Kubo M."/>
            <person name="Kurata T."/>
            <person name="Lalonde S."/>
            <person name="Li K."/>
            <person name="Li Y."/>
            <person name="Litt A."/>
            <person name="Lyons E."/>
            <person name="Manning G."/>
            <person name="Maruyama T."/>
            <person name="Michael T.P."/>
            <person name="Mikami K."/>
            <person name="Miyazaki S."/>
            <person name="Morinaga S."/>
            <person name="Murata T."/>
            <person name="Mueller-Roeber B."/>
            <person name="Nelson D.R."/>
            <person name="Obara M."/>
            <person name="Oguri Y."/>
            <person name="Olmstead R.G."/>
            <person name="Onodera N."/>
            <person name="Petersen B.L."/>
            <person name="Pils B."/>
            <person name="Prigge M."/>
            <person name="Rensing S.A."/>
            <person name="Riano-Pachon D.M."/>
            <person name="Roberts A.W."/>
            <person name="Sato Y."/>
            <person name="Scheller H.V."/>
            <person name="Schulz B."/>
            <person name="Schulz C."/>
            <person name="Shakirov E.V."/>
            <person name="Shibagaki N."/>
            <person name="Shinohara N."/>
            <person name="Shippen D.E."/>
            <person name="Soerensen I."/>
            <person name="Sotooka R."/>
            <person name="Sugimoto N."/>
            <person name="Sugita M."/>
            <person name="Sumikawa N."/>
            <person name="Tanurdzic M."/>
            <person name="Theissen G."/>
            <person name="Ulvskov P."/>
            <person name="Wakazuki S."/>
            <person name="Weng J.K."/>
            <person name="Willats W.W."/>
            <person name="Wipf D."/>
            <person name="Wolf P.G."/>
            <person name="Yang L."/>
            <person name="Zimmer A.D."/>
            <person name="Zhu Q."/>
            <person name="Mitros T."/>
            <person name="Hellsten U."/>
            <person name="Loque D."/>
            <person name="Otillar R."/>
            <person name="Salamov A."/>
            <person name="Schmutz J."/>
            <person name="Shapiro H."/>
            <person name="Lindquist E."/>
            <person name="Lucas S."/>
            <person name="Rokhsar D."/>
            <person name="Grigoriev I.V."/>
        </authorList>
    </citation>
    <scope>NUCLEOTIDE SEQUENCE [LARGE SCALE GENOMIC DNA]</scope>
</reference>
<dbReference type="KEGG" id="smo:SELMODRAFT_127789"/>
<dbReference type="Proteomes" id="UP000001514">
    <property type="component" value="Unassembled WGS sequence"/>
</dbReference>
<dbReference type="EMBL" id="GL377652">
    <property type="protein sequence ID" value="EFJ10741.1"/>
    <property type="molecule type" value="Genomic_DNA"/>
</dbReference>
<dbReference type="eggNOG" id="ENOG502QSJ9">
    <property type="taxonomic scope" value="Eukaryota"/>
</dbReference>
<dbReference type="InterPro" id="IPR053250">
    <property type="entry name" value="Glycosyltransferase_77"/>
</dbReference>
<dbReference type="Gramene" id="EFJ10741">
    <property type="protein sequence ID" value="EFJ10741"/>
    <property type="gene ID" value="SELMODRAFT_127789"/>
</dbReference>
<gene>
    <name evidence="2" type="primary">GT77C1-1</name>
    <name evidence="2" type="ORF">SELMODRAFT_127789</name>
</gene>
<dbReference type="PANTHER" id="PTHR46936:SF1">
    <property type="entry name" value="ARABINOSYLTRANSFERASE XEG113"/>
    <property type="match status" value="1"/>
</dbReference>
<dbReference type="InParanoid" id="D8SY69"/>
<proteinExistence type="predicted"/>
<organism evidence="3">
    <name type="scientific">Selaginella moellendorffii</name>
    <name type="common">Spikemoss</name>
    <dbReference type="NCBI Taxonomy" id="88036"/>
    <lineage>
        <taxon>Eukaryota</taxon>
        <taxon>Viridiplantae</taxon>
        <taxon>Streptophyta</taxon>
        <taxon>Embryophyta</taxon>
        <taxon>Tracheophyta</taxon>
        <taxon>Lycopodiopsida</taxon>
        <taxon>Selaginellales</taxon>
        <taxon>Selaginellaceae</taxon>
        <taxon>Selaginella</taxon>
    </lineage>
</organism>
<dbReference type="Pfam" id="PF03407">
    <property type="entry name" value="Nucleotid_trans"/>
    <property type="match status" value="1"/>
</dbReference>
<keyword evidence="2" id="KW-0808">Transferase</keyword>
<evidence type="ECO:0000313" key="2">
    <source>
        <dbReference type="EMBL" id="EFJ10741.1"/>
    </source>
</evidence>
<accession>D8SY69</accession>